<dbReference type="AlphaFoldDB" id="A0A382PVV3"/>
<protein>
    <recommendedName>
        <fullName evidence="2">AB hydrolase-1 domain-containing protein</fullName>
    </recommendedName>
</protein>
<dbReference type="PANTHER" id="PTHR12277:SF81">
    <property type="entry name" value="PROTEIN ABHD13"/>
    <property type="match status" value="1"/>
</dbReference>
<feature type="non-terminal residue" evidence="1">
    <location>
        <position position="178"/>
    </location>
</feature>
<dbReference type="EMBL" id="UINC01109761">
    <property type="protein sequence ID" value="SVC76795.1"/>
    <property type="molecule type" value="Genomic_DNA"/>
</dbReference>
<gene>
    <name evidence="1" type="ORF">METZ01_LOCUS329649</name>
</gene>
<organism evidence="1">
    <name type="scientific">marine metagenome</name>
    <dbReference type="NCBI Taxonomy" id="408172"/>
    <lineage>
        <taxon>unclassified sequences</taxon>
        <taxon>metagenomes</taxon>
        <taxon>ecological metagenomes</taxon>
    </lineage>
</organism>
<dbReference type="InterPro" id="IPR029058">
    <property type="entry name" value="AB_hydrolase_fold"/>
</dbReference>
<proteinExistence type="predicted"/>
<evidence type="ECO:0008006" key="2">
    <source>
        <dbReference type="Google" id="ProtNLM"/>
    </source>
</evidence>
<sequence>MSLIGTLLLVYVGFGLLLFFGQRSILYYPTPVIEHGFEEEVFTTEVDLRVIILNPGSDQAVLYFGGNADSMALNAPELSFALPELTIYLVNYRGYGGSGGVPTEAGLYSDALFLFDELSKRHVATYVVGRSLGSGVATYVAAKREVGKLVLITPFDSVVSVAGGHYPIYPANLMVRDR</sequence>
<evidence type="ECO:0000313" key="1">
    <source>
        <dbReference type="EMBL" id="SVC76795.1"/>
    </source>
</evidence>
<name>A0A382PVV3_9ZZZZ</name>
<dbReference type="PANTHER" id="PTHR12277">
    <property type="entry name" value="ALPHA/BETA HYDROLASE DOMAIN-CONTAINING PROTEIN"/>
    <property type="match status" value="1"/>
</dbReference>
<accession>A0A382PVV3</accession>
<dbReference type="SUPFAM" id="SSF53474">
    <property type="entry name" value="alpha/beta-Hydrolases"/>
    <property type="match status" value="1"/>
</dbReference>
<reference evidence="1" key="1">
    <citation type="submission" date="2018-05" db="EMBL/GenBank/DDBJ databases">
        <authorList>
            <person name="Lanie J.A."/>
            <person name="Ng W.-L."/>
            <person name="Kazmierczak K.M."/>
            <person name="Andrzejewski T.M."/>
            <person name="Davidsen T.M."/>
            <person name="Wayne K.J."/>
            <person name="Tettelin H."/>
            <person name="Glass J.I."/>
            <person name="Rusch D."/>
            <person name="Podicherti R."/>
            <person name="Tsui H.-C.T."/>
            <person name="Winkler M.E."/>
        </authorList>
    </citation>
    <scope>NUCLEOTIDE SEQUENCE</scope>
</reference>
<dbReference type="Gene3D" id="3.40.50.1820">
    <property type="entry name" value="alpha/beta hydrolase"/>
    <property type="match status" value="1"/>
</dbReference>